<evidence type="ECO:0000313" key="1">
    <source>
        <dbReference type="EMBL" id="RFN51403.1"/>
    </source>
</evidence>
<dbReference type="EMBL" id="PXXK01000108">
    <property type="protein sequence ID" value="RFN51403.1"/>
    <property type="molecule type" value="Genomic_DNA"/>
</dbReference>
<keyword evidence="2" id="KW-1185">Reference proteome</keyword>
<proteinExistence type="predicted"/>
<sequence>MRIDNFSYELGNVAAVETHEARVTVEVEPNSTRSTNGYADRDQASDDSHLHEVLAGNLWMPFDWGHLQNREDSPSASTCPLIQAVGTLKNHPTHGREIGPTKDEYMGYPWGALGLLYCKQAQPAWQNSAQANYCALRETLRYAGVHIMRQTVRTLGIAITATPISPATASSDSPTLIGDPYQACIQALQAFYLENNRFRCNIQEPYLSGKKHFLGNM</sequence>
<comment type="caution">
    <text evidence="1">The sequence shown here is derived from an EMBL/GenBank/DDBJ whole genome shotgun (WGS) entry which is preliminary data.</text>
</comment>
<protein>
    <submittedName>
        <fullName evidence="1">Uncharacterized protein</fullName>
    </submittedName>
</protein>
<accession>A0A395MVD2</accession>
<evidence type="ECO:0000313" key="2">
    <source>
        <dbReference type="Proteomes" id="UP000265631"/>
    </source>
</evidence>
<reference evidence="1 2" key="1">
    <citation type="journal article" date="2018" name="PLoS Pathog.">
        <title>Evolution of structural diversity of trichothecenes, a family of toxins produced by plant pathogenic and entomopathogenic fungi.</title>
        <authorList>
            <person name="Proctor R.H."/>
            <person name="McCormick S.P."/>
            <person name="Kim H.S."/>
            <person name="Cardoza R.E."/>
            <person name="Stanley A.M."/>
            <person name="Lindo L."/>
            <person name="Kelly A."/>
            <person name="Brown D.W."/>
            <person name="Lee T."/>
            <person name="Vaughan M.M."/>
            <person name="Alexander N.J."/>
            <person name="Busman M."/>
            <person name="Gutierrez S."/>
        </authorList>
    </citation>
    <scope>NUCLEOTIDE SEQUENCE [LARGE SCALE GENOMIC DNA]</scope>
    <source>
        <strain evidence="1 2">NRRL 13405</strain>
    </source>
</reference>
<name>A0A395MVD2_9HYPO</name>
<organism evidence="1 2">
    <name type="scientific">Fusarium flagelliforme</name>
    <dbReference type="NCBI Taxonomy" id="2675880"/>
    <lineage>
        <taxon>Eukaryota</taxon>
        <taxon>Fungi</taxon>
        <taxon>Dikarya</taxon>
        <taxon>Ascomycota</taxon>
        <taxon>Pezizomycotina</taxon>
        <taxon>Sordariomycetes</taxon>
        <taxon>Hypocreomycetidae</taxon>
        <taxon>Hypocreales</taxon>
        <taxon>Nectriaceae</taxon>
        <taxon>Fusarium</taxon>
        <taxon>Fusarium incarnatum-equiseti species complex</taxon>
    </lineage>
</organism>
<dbReference type="AlphaFoldDB" id="A0A395MVD2"/>
<dbReference type="Proteomes" id="UP000265631">
    <property type="component" value="Unassembled WGS sequence"/>
</dbReference>
<gene>
    <name evidence="1" type="ORF">FIE12Z_4330</name>
</gene>